<dbReference type="Gramene" id="KQL26773">
    <property type="protein sequence ID" value="KQL26773"/>
    <property type="gene ID" value="SETIT_033699mg"/>
</dbReference>
<dbReference type="InParanoid" id="K4A495"/>
<name>K4A495_SETIT</name>
<accession>K4A495</accession>
<keyword evidence="2" id="KW-1185">Reference proteome</keyword>
<dbReference type="EnsemblPlants" id="KQL26773">
    <property type="protein sequence ID" value="KQL26773"/>
    <property type="gene ID" value="SETIT_033699mg"/>
</dbReference>
<sequence length="57" mass="6385">MYIISTLPKTSLCPPEKSQLLNSSKTIYSCFKTNKHVYGSQASILQMTSQATSDWNI</sequence>
<dbReference type="AlphaFoldDB" id="K4A495"/>
<reference evidence="1" key="2">
    <citation type="submission" date="2018-08" db="UniProtKB">
        <authorList>
            <consortium name="EnsemblPlants"/>
        </authorList>
    </citation>
    <scope>IDENTIFICATION</scope>
    <source>
        <strain evidence="1">Yugu1</strain>
    </source>
</reference>
<organism evidence="1 2">
    <name type="scientific">Setaria italica</name>
    <name type="common">Foxtail millet</name>
    <name type="synonym">Panicum italicum</name>
    <dbReference type="NCBI Taxonomy" id="4555"/>
    <lineage>
        <taxon>Eukaryota</taxon>
        <taxon>Viridiplantae</taxon>
        <taxon>Streptophyta</taxon>
        <taxon>Embryophyta</taxon>
        <taxon>Tracheophyta</taxon>
        <taxon>Spermatophyta</taxon>
        <taxon>Magnoliopsida</taxon>
        <taxon>Liliopsida</taxon>
        <taxon>Poales</taxon>
        <taxon>Poaceae</taxon>
        <taxon>PACMAD clade</taxon>
        <taxon>Panicoideae</taxon>
        <taxon>Panicodae</taxon>
        <taxon>Paniceae</taxon>
        <taxon>Cenchrinae</taxon>
        <taxon>Setaria</taxon>
    </lineage>
</organism>
<protein>
    <submittedName>
        <fullName evidence="1">Uncharacterized protein</fullName>
    </submittedName>
</protein>
<reference evidence="2" key="1">
    <citation type="journal article" date="2012" name="Nat. Biotechnol.">
        <title>Reference genome sequence of the model plant Setaria.</title>
        <authorList>
            <person name="Bennetzen J.L."/>
            <person name="Schmutz J."/>
            <person name="Wang H."/>
            <person name="Percifield R."/>
            <person name="Hawkins J."/>
            <person name="Pontaroli A.C."/>
            <person name="Estep M."/>
            <person name="Feng L."/>
            <person name="Vaughn J.N."/>
            <person name="Grimwood J."/>
            <person name="Jenkins J."/>
            <person name="Barry K."/>
            <person name="Lindquist E."/>
            <person name="Hellsten U."/>
            <person name="Deshpande S."/>
            <person name="Wang X."/>
            <person name="Wu X."/>
            <person name="Mitros T."/>
            <person name="Triplett J."/>
            <person name="Yang X."/>
            <person name="Ye C.Y."/>
            <person name="Mauro-Herrera M."/>
            <person name="Wang L."/>
            <person name="Li P."/>
            <person name="Sharma M."/>
            <person name="Sharma R."/>
            <person name="Ronald P.C."/>
            <person name="Panaud O."/>
            <person name="Kellogg E.A."/>
            <person name="Brutnell T.P."/>
            <person name="Doust A.N."/>
            <person name="Tuskan G.A."/>
            <person name="Rokhsar D."/>
            <person name="Devos K.M."/>
        </authorList>
    </citation>
    <scope>NUCLEOTIDE SEQUENCE [LARGE SCALE GENOMIC DNA]</scope>
    <source>
        <strain evidence="2">cv. Yugu1</strain>
    </source>
</reference>
<evidence type="ECO:0000313" key="1">
    <source>
        <dbReference type="EnsemblPlants" id="KQL26773"/>
    </source>
</evidence>
<dbReference type="HOGENOM" id="CLU_3000047_0_0_1"/>
<evidence type="ECO:0000313" key="2">
    <source>
        <dbReference type="Proteomes" id="UP000004995"/>
    </source>
</evidence>
<proteinExistence type="predicted"/>
<dbReference type="EMBL" id="AGNK02001346">
    <property type="status" value="NOT_ANNOTATED_CDS"/>
    <property type="molecule type" value="Genomic_DNA"/>
</dbReference>
<dbReference type="Proteomes" id="UP000004995">
    <property type="component" value="Unassembled WGS sequence"/>
</dbReference>